<dbReference type="InterPro" id="IPR008257">
    <property type="entry name" value="Pept_M19"/>
</dbReference>
<dbReference type="PANTHER" id="PTHR10443:SF12">
    <property type="entry name" value="DIPEPTIDASE"/>
    <property type="match status" value="1"/>
</dbReference>
<organism evidence="1 2">
    <name type="scientific">Pseudooceanicola algae</name>
    <dbReference type="NCBI Taxonomy" id="1537215"/>
    <lineage>
        <taxon>Bacteria</taxon>
        <taxon>Pseudomonadati</taxon>
        <taxon>Pseudomonadota</taxon>
        <taxon>Alphaproteobacteria</taxon>
        <taxon>Rhodobacterales</taxon>
        <taxon>Paracoccaceae</taxon>
        <taxon>Pseudooceanicola</taxon>
    </lineage>
</organism>
<dbReference type="PANTHER" id="PTHR10443">
    <property type="entry name" value="MICROSOMAL DIPEPTIDASE"/>
    <property type="match status" value="1"/>
</dbReference>
<protein>
    <submittedName>
        <fullName evidence="1">Uncharacterized protein</fullName>
    </submittedName>
</protein>
<dbReference type="OrthoDB" id="9804920at2"/>
<evidence type="ECO:0000313" key="2">
    <source>
        <dbReference type="Proteomes" id="UP000283786"/>
    </source>
</evidence>
<dbReference type="PROSITE" id="PS51365">
    <property type="entry name" value="RENAL_DIPEPTIDASE_2"/>
    <property type="match status" value="1"/>
</dbReference>
<keyword evidence="2" id="KW-1185">Reference proteome</keyword>
<dbReference type="EMBL" id="CP060436">
    <property type="protein sequence ID" value="QPM90881.1"/>
    <property type="molecule type" value="Genomic_DNA"/>
</dbReference>
<dbReference type="Pfam" id="PF01244">
    <property type="entry name" value="Peptidase_M19"/>
    <property type="match status" value="1"/>
</dbReference>
<dbReference type="Gene3D" id="3.20.20.140">
    <property type="entry name" value="Metal-dependent hydrolases"/>
    <property type="match status" value="1"/>
</dbReference>
<dbReference type="GO" id="GO:0070573">
    <property type="term" value="F:metallodipeptidase activity"/>
    <property type="evidence" value="ECO:0007669"/>
    <property type="project" value="InterPro"/>
</dbReference>
<dbReference type="KEGG" id="palw:PSAL_021230"/>
<dbReference type="InterPro" id="IPR032466">
    <property type="entry name" value="Metal_Hydrolase"/>
</dbReference>
<accession>A0A418SL33</accession>
<dbReference type="RefSeq" id="WP_119837756.1">
    <property type="nucleotide sequence ID" value="NZ_CP060436.1"/>
</dbReference>
<dbReference type="SUPFAM" id="SSF51556">
    <property type="entry name" value="Metallo-dependent hydrolases"/>
    <property type="match status" value="1"/>
</dbReference>
<evidence type="ECO:0000313" key="1">
    <source>
        <dbReference type="EMBL" id="QPM90881.1"/>
    </source>
</evidence>
<proteinExistence type="predicted"/>
<sequence>MLIDGLQCGDFRRDILLKLRDGGFTCVTNTLEFWGGAIDSMDSIAAWLDKERENSDVMMIVRSVADIRKAEADGKVGVLMGFQNSGMFEGRIRYPELFAQLGVRVAQLTYNIQNDVGGSCYEPSDSGLTRYGRELIGEMNTHGIMADCSHVGEKTTLMAIEASSKPVAVTHANPASLMPHHRNKSDAVLKALVETNSILGLAVYHNITPDYATASIDGWAEMVARTVDLMGIDHVGIGTDAGHYVARPELDWMRVGRWTRSAQFGAAKTTNAYGAPAQQWMEDVSQMSGLPAALARRGFTPEDVDKLCGANWMRVYEANFG</sequence>
<reference evidence="1 2" key="1">
    <citation type="submission" date="2020-08" db="EMBL/GenBank/DDBJ databases">
        <title>Genome sequence of Rhodobacteraceae bacterium Lw-13e.</title>
        <authorList>
            <person name="Poehlein A."/>
            <person name="Wolter L."/>
            <person name="Daniel R."/>
            <person name="Brinkhoff T."/>
        </authorList>
    </citation>
    <scope>NUCLEOTIDE SEQUENCE [LARGE SCALE GENOMIC DNA]</scope>
    <source>
        <strain evidence="1 2">Lw-13e</strain>
    </source>
</reference>
<name>A0A418SL33_9RHOB</name>
<dbReference type="GO" id="GO:0006508">
    <property type="term" value="P:proteolysis"/>
    <property type="evidence" value="ECO:0007669"/>
    <property type="project" value="InterPro"/>
</dbReference>
<gene>
    <name evidence="1" type="ORF">PSAL_021230</name>
</gene>
<dbReference type="Proteomes" id="UP000283786">
    <property type="component" value="Chromosome"/>
</dbReference>
<dbReference type="AlphaFoldDB" id="A0A418SL33"/>